<accession>A0A5C6DPP9</accession>
<evidence type="ECO:0000313" key="2">
    <source>
        <dbReference type="EMBL" id="TWU38205.1"/>
    </source>
</evidence>
<keyword evidence="1" id="KW-0472">Membrane</keyword>
<sequence length="254" mass="27174">MLTYLLYLIAALYLGILTSISPCPLATNIAAISYIGSKVENGRLVIHAGLLYTLGRCVLYISLAGLLTLTSLSIPAVSLFLQKYMHLILGPIFLILGMFLAGLVSVTFGGGMMNEKLQKRVDSMGIWGALLLGILFAVSFCPTSATWFFGLLALTLGADSGAITSVLSRIGLTLPSASVPGGSFVLPLVYGIGTALPVLVVAFLLAYSAKSLGQTFKVLTQIEWWARMTTGWVFILLGVYFSLSYVFEVSFTFA</sequence>
<dbReference type="EMBL" id="SJPV01000004">
    <property type="protein sequence ID" value="TWU38205.1"/>
    <property type="molecule type" value="Genomic_DNA"/>
</dbReference>
<name>A0A5C6DPP9_9BACT</name>
<feature type="transmembrane region" description="Helical" evidence="1">
    <location>
        <begin position="87"/>
        <end position="112"/>
    </location>
</feature>
<comment type="caution">
    <text evidence="2">The sequence shown here is derived from an EMBL/GenBank/DDBJ whole genome shotgun (WGS) entry which is preliminary data.</text>
</comment>
<feature type="transmembrane region" description="Helical" evidence="1">
    <location>
        <begin position="57"/>
        <end position="81"/>
    </location>
</feature>
<gene>
    <name evidence="2" type="ORF">Poly41_26810</name>
</gene>
<feature type="transmembrane region" description="Helical" evidence="1">
    <location>
        <begin position="6"/>
        <end position="36"/>
    </location>
</feature>
<evidence type="ECO:0000313" key="3">
    <source>
        <dbReference type="Proteomes" id="UP000319143"/>
    </source>
</evidence>
<proteinExistence type="predicted"/>
<dbReference type="AlphaFoldDB" id="A0A5C6DPP9"/>
<dbReference type="NCBIfam" id="NF040495">
    <property type="entry name" value="tranport_ArsG"/>
    <property type="match status" value="1"/>
</dbReference>
<keyword evidence="3" id="KW-1185">Reference proteome</keyword>
<dbReference type="InterPro" id="IPR051790">
    <property type="entry name" value="Cytochrome_c-biogenesis_DsbD"/>
</dbReference>
<protein>
    <submittedName>
        <fullName evidence="2">Cytochrome C biogenesis protein transmembrane region</fullName>
    </submittedName>
</protein>
<keyword evidence="1 2" id="KW-0812">Transmembrane</keyword>
<feature type="transmembrane region" description="Helical" evidence="1">
    <location>
        <begin position="184"/>
        <end position="207"/>
    </location>
</feature>
<organism evidence="2 3">
    <name type="scientific">Novipirellula artificiosorum</name>
    <dbReference type="NCBI Taxonomy" id="2528016"/>
    <lineage>
        <taxon>Bacteria</taxon>
        <taxon>Pseudomonadati</taxon>
        <taxon>Planctomycetota</taxon>
        <taxon>Planctomycetia</taxon>
        <taxon>Pirellulales</taxon>
        <taxon>Pirellulaceae</taxon>
        <taxon>Novipirellula</taxon>
    </lineage>
</organism>
<reference evidence="2 3" key="1">
    <citation type="submission" date="2019-02" db="EMBL/GenBank/DDBJ databases">
        <title>Deep-cultivation of Planctomycetes and their phenomic and genomic characterization uncovers novel biology.</title>
        <authorList>
            <person name="Wiegand S."/>
            <person name="Jogler M."/>
            <person name="Boedeker C."/>
            <person name="Pinto D."/>
            <person name="Vollmers J."/>
            <person name="Rivas-Marin E."/>
            <person name="Kohn T."/>
            <person name="Peeters S.H."/>
            <person name="Heuer A."/>
            <person name="Rast P."/>
            <person name="Oberbeckmann S."/>
            <person name="Bunk B."/>
            <person name="Jeske O."/>
            <person name="Meyerdierks A."/>
            <person name="Storesund J.E."/>
            <person name="Kallscheuer N."/>
            <person name="Luecker S."/>
            <person name="Lage O.M."/>
            <person name="Pohl T."/>
            <person name="Merkel B.J."/>
            <person name="Hornburger P."/>
            <person name="Mueller R.-W."/>
            <person name="Bruemmer F."/>
            <person name="Labrenz M."/>
            <person name="Spormann A.M."/>
            <person name="Op Den Camp H."/>
            <person name="Overmann J."/>
            <person name="Amann R."/>
            <person name="Jetten M.S.M."/>
            <person name="Mascher T."/>
            <person name="Medema M.H."/>
            <person name="Devos D.P."/>
            <person name="Kaster A.-K."/>
            <person name="Ovreas L."/>
            <person name="Rohde M."/>
            <person name="Galperin M.Y."/>
            <person name="Jogler C."/>
        </authorList>
    </citation>
    <scope>NUCLEOTIDE SEQUENCE [LARGE SCALE GENOMIC DNA]</scope>
    <source>
        <strain evidence="2 3">Poly41</strain>
    </source>
</reference>
<dbReference type="PANTHER" id="PTHR31272">
    <property type="entry name" value="CYTOCHROME C-TYPE BIOGENESIS PROTEIN HI_1454-RELATED"/>
    <property type="match status" value="1"/>
</dbReference>
<keyword evidence="1" id="KW-1133">Transmembrane helix</keyword>
<feature type="transmembrane region" description="Helical" evidence="1">
    <location>
        <begin position="124"/>
        <end position="149"/>
    </location>
</feature>
<evidence type="ECO:0000256" key="1">
    <source>
        <dbReference type="SAM" id="Phobius"/>
    </source>
</evidence>
<feature type="transmembrane region" description="Helical" evidence="1">
    <location>
        <begin position="228"/>
        <end position="247"/>
    </location>
</feature>
<dbReference type="Proteomes" id="UP000319143">
    <property type="component" value="Unassembled WGS sequence"/>
</dbReference>
<dbReference type="PANTHER" id="PTHR31272:SF4">
    <property type="entry name" value="CYTOCHROME C-TYPE BIOGENESIS PROTEIN HI_1454-RELATED"/>
    <property type="match status" value="1"/>
</dbReference>
<dbReference type="OrthoDB" id="43562at2"/>